<proteinExistence type="predicted"/>
<evidence type="ECO:0000313" key="1">
    <source>
        <dbReference type="EMBL" id="QIS17200.1"/>
    </source>
</evidence>
<organism evidence="1 2">
    <name type="scientific">Nocardia terpenica</name>
    <dbReference type="NCBI Taxonomy" id="455432"/>
    <lineage>
        <taxon>Bacteria</taxon>
        <taxon>Bacillati</taxon>
        <taxon>Actinomycetota</taxon>
        <taxon>Actinomycetes</taxon>
        <taxon>Mycobacteriales</taxon>
        <taxon>Nocardiaceae</taxon>
        <taxon>Nocardia</taxon>
    </lineage>
</organism>
<dbReference type="RefSeq" id="WP_167484622.1">
    <property type="nucleotide sequence ID" value="NZ_CP046173.1"/>
</dbReference>
<sequence>MPVDNPLSRLTGWARTWVERHSVVPGDEVEPGPWSWVNPSWLPAVLGTAPL</sequence>
<dbReference type="EMBL" id="CP046173">
    <property type="protein sequence ID" value="QIS17200.1"/>
    <property type="molecule type" value="Genomic_DNA"/>
</dbReference>
<protein>
    <submittedName>
        <fullName evidence="1">Uncharacterized protein</fullName>
    </submittedName>
</protein>
<evidence type="ECO:0000313" key="2">
    <source>
        <dbReference type="Proteomes" id="UP000500953"/>
    </source>
</evidence>
<reference evidence="1 2" key="1">
    <citation type="journal article" date="2019" name="ACS Chem. Biol.">
        <title>Identification and Mobilization of a Cryptic Antibiotic Biosynthesis Gene Locus from a Human-Pathogenic Nocardia Isolate.</title>
        <authorList>
            <person name="Herisse M."/>
            <person name="Ishida K."/>
            <person name="Porter J.L."/>
            <person name="Howden B."/>
            <person name="Hertweck C."/>
            <person name="Stinear T.P."/>
            <person name="Pidot S.J."/>
        </authorList>
    </citation>
    <scope>NUCLEOTIDE SEQUENCE [LARGE SCALE GENOMIC DNA]</scope>
    <source>
        <strain evidence="1 2">AUSMDU00012715</strain>
    </source>
</reference>
<gene>
    <name evidence="1" type="ORF">F6W96_01585</name>
</gene>
<accession>A0A6G9YVL6</accession>
<name>A0A6G9YVL6_9NOCA</name>
<dbReference type="Proteomes" id="UP000500953">
    <property type="component" value="Chromosome"/>
</dbReference>
<dbReference type="AlphaFoldDB" id="A0A6G9YVL6"/>